<sequence length="623" mass="64479">MGTLEVLETVPAQILRAQAQGLLVGLSDGSGTLVTGVLHCTEDELASTKELAGALLPAPLAVVGCYGAAGSSVLQRTDAGGIAAGYPAPAEGQANSSSSDAGSVQFSIKTGGKLAPLEAQLLPLAEACTAGGLLRRLVDNYTPVRCTAELVLSASGAVGGSGLAAAFEELEEQLCGPASFYIVSSLGGSSSDGSSSGGGGTALAAGQHALPGLGPFTVLGASWERVPVLRPYERTAPSSGSNGGSSNGCSAPQLSWAPGAATLRHASLCLDVLAYVPRDMPAAEAVGAVVRPAVRRQLRSMRADAEEAAAAGAALMIPNQPPLRALHFLPPGWPHHLTQIYPLPLPAIESDEEALLPRRKALHRMLGLPLNRPLLRVANACDFDGAGAGSGAALAAALATGGTGGRHRLGDVHVGLPPPPVKGSVHVVQGSYDYYHYMQDKFDDCGWGCAYRSLQTLCSWYARQHYTSRAPPSHREIQAALVQIGDKEPSFIGSKQWIGAIELGFVLDTLLGVTHKVLTVQSGDDMPSLAREIAHHFDTQGTPIMIGGGVLAYTLLGIAFDESSGAAAFLILDPHYTGAEELKKVQGSWVAWKQPEDKAAAGGDLFVSGSFYNLLCPQRPMTV</sequence>
<dbReference type="Pfam" id="PF07910">
    <property type="entry name" value="Peptidase_C78"/>
    <property type="match status" value="1"/>
</dbReference>
<evidence type="ECO:0000256" key="3">
    <source>
        <dbReference type="ARBA" id="ARBA00022786"/>
    </source>
</evidence>
<evidence type="ECO:0008006" key="10">
    <source>
        <dbReference type="Google" id="ProtNLM"/>
    </source>
</evidence>
<gene>
    <name evidence="8" type="ORF">COHA_009430</name>
</gene>
<feature type="domain" description="UFSP2 second" evidence="7">
    <location>
        <begin position="251"/>
        <end position="383"/>
    </location>
</feature>
<evidence type="ECO:0000256" key="1">
    <source>
        <dbReference type="ARBA" id="ARBA00008552"/>
    </source>
</evidence>
<keyword evidence="4" id="KW-0378">Hydrolase</keyword>
<evidence type="ECO:0000259" key="7">
    <source>
        <dbReference type="Pfam" id="PF20908"/>
    </source>
</evidence>
<dbReference type="InterPro" id="IPR012462">
    <property type="entry name" value="UFSP1/2_DUB_cat"/>
</dbReference>
<keyword evidence="9" id="KW-1185">Reference proteome</keyword>
<proteinExistence type="inferred from homology"/>
<dbReference type="Pfam" id="PF20908">
    <property type="entry name" value="UfSP2_N"/>
    <property type="match status" value="1"/>
</dbReference>
<comment type="similarity">
    <text evidence="1">Belongs to the peptidase C78 family.</text>
</comment>
<dbReference type="InterPro" id="IPR038765">
    <property type="entry name" value="Papain-like_cys_pep_sf"/>
</dbReference>
<reference evidence="8" key="1">
    <citation type="submission" date="2020-11" db="EMBL/GenBank/DDBJ databases">
        <title>Chlorella ohadii genome sequencing and assembly.</title>
        <authorList>
            <person name="Murik O."/>
            <person name="Treves H."/>
            <person name="Kedem I."/>
            <person name="Shotland Y."/>
            <person name="Kaplan A."/>
        </authorList>
    </citation>
    <scope>NUCLEOTIDE SEQUENCE</scope>
    <source>
        <strain evidence="8">1</strain>
    </source>
</reference>
<dbReference type="Gene3D" id="3.90.70.130">
    <property type="match status" value="1"/>
</dbReference>
<evidence type="ECO:0000256" key="2">
    <source>
        <dbReference type="ARBA" id="ARBA00022670"/>
    </source>
</evidence>
<keyword evidence="2" id="KW-0645">Protease</keyword>
<protein>
    <recommendedName>
        <fullName evidence="10">Ufm1-specific protease</fullName>
    </recommendedName>
</protein>
<dbReference type="GO" id="GO:0006508">
    <property type="term" value="P:proteolysis"/>
    <property type="evidence" value="ECO:0007669"/>
    <property type="project" value="UniProtKB-KW"/>
</dbReference>
<dbReference type="PANTHER" id="PTHR48153">
    <property type="entry name" value="UFM1-SPECIFIC PROTEASE 2"/>
    <property type="match status" value="1"/>
</dbReference>
<dbReference type="InterPro" id="IPR049387">
    <property type="entry name" value="UFSP2-like_2nd"/>
</dbReference>
<evidence type="ECO:0000259" key="6">
    <source>
        <dbReference type="Pfam" id="PF07910"/>
    </source>
</evidence>
<evidence type="ECO:0000313" key="9">
    <source>
        <dbReference type="Proteomes" id="UP001205105"/>
    </source>
</evidence>
<dbReference type="EMBL" id="JADXDR010000178">
    <property type="protein sequence ID" value="KAI7836732.1"/>
    <property type="molecule type" value="Genomic_DNA"/>
</dbReference>
<feature type="domain" description="UFSP1/2/DUB catalytic" evidence="6">
    <location>
        <begin position="425"/>
        <end position="614"/>
    </location>
</feature>
<evidence type="ECO:0000256" key="4">
    <source>
        <dbReference type="ARBA" id="ARBA00022801"/>
    </source>
</evidence>
<dbReference type="Proteomes" id="UP001205105">
    <property type="component" value="Unassembled WGS sequence"/>
</dbReference>
<accession>A0AAD5DES5</accession>
<evidence type="ECO:0000313" key="8">
    <source>
        <dbReference type="EMBL" id="KAI7836732.1"/>
    </source>
</evidence>
<dbReference type="PANTHER" id="PTHR48153:SF2">
    <property type="entry name" value="UFM1-SPECIFIC PROTEASE 2"/>
    <property type="match status" value="1"/>
</dbReference>
<dbReference type="GO" id="GO:0071567">
    <property type="term" value="F:deUFMylase activity"/>
    <property type="evidence" value="ECO:0007669"/>
    <property type="project" value="TreeGrafter"/>
</dbReference>
<evidence type="ECO:0000256" key="5">
    <source>
        <dbReference type="ARBA" id="ARBA00022807"/>
    </source>
</evidence>
<comment type="caution">
    <text evidence="8">The sequence shown here is derived from an EMBL/GenBank/DDBJ whole genome shotgun (WGS) entry which is preliminary data.</text>
</comment>
<keyword evidence="3" id="KW-0833">Ubl conjugation pathway</keyword>
<name>A0AAD5DES5_9CHLO</name>
<dbReference type="SUPFAM" id="SSF54001">
    <property type="entry name" value="Cysteine proteinases"/>
    <property type="match status" value="1"/>
</dbReference>
<keyword evidence="5" id="KW-0788">Thiol protease</keyword>
<organism evidence="8 9">
    <name type="scientific">Chlorella ohadii</name>
    <dbReference type="NCBI Taxonomy" id="2649997"/>
    <lineage>
        <taxon>Eukaryota</taxon>
        <taxon>Viridiplantae</taxon>
        <taxon>Chlorophyta</taxon>
        <taxon>core chlorophytes</taxon>
        <taxon>Trebouxiophyceae</taxon>
        <taxon>Chlorellales</taxon>
        <taxon>Chlorellaceae</taxon>
        <taxon>Chlorella clade</taxon>
        <taxon>Chlorella</taxon>
    </lineage>
</organism>
<dbReference type="AlphaFoldDB" id="A0AAD5DES5"/>